<reference evidence="2 3" key="1">
    <citation type="submission" date="2015-10" db="EMBL/GenBank/DDBJ databases">
        <title>Draft genome sequence of Streptomyces griseorubiginosus DSM 40469, type strain for the species Streptomyces griseorubiginosus.</title>
        <authorList>
            <person name="Ruckert C."/>
            <person name="Winkler A."/>
            <person name="Kalinowski J."/>
            <person name="Kampfer P."/>
            <person name="Glaeser S."/>
        </authorList>
    </citation>
    <scope>NUCLEOTIDE SEQUENCE [LARGE SCALE GENOMIC DNA]</scope>
    <source>
        <strain evidence="2 3">DSM 40469</strain>
    </source>
</reference>
<feature type="compositionally biased region" description="Basic and acidic residues" evidence="1">
    <location>
        <begin position="54"/>
        <end position="75"/>
    </location>
</feature>
<evidence type="ECO:0000313" key="2">
    <source>
        <dbReference type="EMBL" id="KUN68045.1"/>
    </source>
</evidence>
<organism evidence="2 3">
    <name type="scientific">Streptomyces griseorubiginosus</name>
    <dbReference type="NCBI Taxonomy" id="67304"/>
    <lineage>
        <taxon>Bacteria</taxon>
        <taxon>Bacillati</taxon>
        <taxon>Actinomycetota</taxon>
        <taxon>Actinomycetes</taxon>
        <taxon>Kitasatosporales</taxon>
        <taxon>Streptomycetaceae</taxon>
        <taxon>Streptomyces</taxon>
    </lineage>
</organism>
<keyword evidence="3" id="KW-1185">Reference proteome</keyword>
<name>A0A101S5X1_9ACTN</name>
<feature type="region of interest" description="Disordered" evidence="1">
    <location>
        <begin position="26"/>
        <end position="75"/>
    </location>
</feature>
<evidence type="ECO:0000313" key="3">
    <source>
        <dbReference type="Proteomes" id="UP000054375"/>
    </source>
</evidence>
<dbReference type="Proteomes" id="UP000054375">
    <property type="component" value="Unassembled WGS sequence"/>
</dbReference>
<feature type="region of interest" description="Disordered" evidence="1">
    <location>
        <begin position="86"/>
        <end position="105"/>
    </location>
</feature>
<proteinExistence type="predicted"/>
<dbReference type="EMBL" id="LMWV01000006">
    <property type="protein sequence ID" value="KUN68045.1"/>
    <property type="molecule type" value="Genomic_DNA"/>
</dbReference>
<dbReference type="RefSeq" id="WP_062235676.1">
    <property type="nucleotide sequence ID" value="NZ_JBPJFL010000002.1"/>
</dbReference>
<sequence length="348" mass="38967">MSFTTPPRPLDVTALFPQLAPLARTATRLHPRPGSPTPYESSVGGPLLWPADEPWPHCDEPHDSEASDKMHSPDEIRLLRRIRTAAAERRRRDPEAPAFTPEEREIQQRLRKGHPWVDGPIPMIPVAQLYARDVPLPGSPPGADLLQVLWCPCDHEEFAHPRTALRWRSSASVTDVLDAPPEPPVIQFDWYLPMPCLLAPEQVTEYPSPMELSKELQEELGDESRWEAAGHAWDATGAESPQEFYFRNLSHAPGWKTGGWTRWGLTDPMPRPCAACGTETIPLLTVASGEWDPGSQTWMPEEERTNPTLLPLRTQPGNVTLLNIADAYDLQLHVCPVSADHPHIELVQ</sequence>
<dbReference type="AlphaFoldDB" id="A0A101S5X1"/>
<evidence type="ECO:0000256" key="1">
    <source>
        <dbReference type="SAM" id="MobiDB-lite"/>
    </source>
</evidence>
<protein>
    <recommendedName>
        <fullName evidence="4">DUF1963 domain-containing protein</fullName>
    </recommendedName>
</protein>
<gene>
    <name evidence="2" type="ORF">AQJ54_08750</name>
</gene>
<comment type="caution">
    <text evidence="2">The sequence shown here is derived from an EMBL/GenBank/DDBJ whole genome shotgun (WGS) entry which is preliminary data.</text>
</comment>
<evidence type="ECO:0008006" key="4">
    <source>
        <dbReference type="Google" id="ProtNLM"/>
    </source>
</evidence>
<dbReference type="Gene3D" id="2.30.320.10">
    <property type="entry name" value="YwqG-like"/>
    <property type="match status" value="1"/>
</dbReference>
<accession>A0A101S5X1</accession>